<organism evidence="6 7">
    <name type="scientific">Saccoglossus kowalevskii</name>
    <name type="common">Acorn worm</name>
    <dbReference type="NCBI Taxonomy" id="10224"/>
    <lineage>
        <taxon>Eukaryota</taxon>
        <taxon>Metazoa</taxon>
        <taxon>Hemichordata</taxon>
        <taxon>Enteropneusta</taxon>
        <taxon>Harrimaniidae</taxon>
        <taxon>Saccoglossus</taxon>
    </lineage>
</organism>
<dbReference type="RefSeq" id="XP_002730702.1">
    <property type="nucleotide sequence ID" value="XM_002730656.1"/>
</dbReference>
<evidence type="ECO:0000313" key="6">
    <source>
        <dbReference type="Proteomes" id="UP000694865"/>
    </source>
</evidence>
<comment type="subcellular location">
    <subcellularLocation>
        <location evidence="1">Membrane</location>
        <topology evidence="1">Multi-pass membrane protein</topology>
    </subcellularLocation>
</comment>
<dbReference type="Pfam" id="PF00083">
    <property type="entry name" value="Sugar_tr"/>
    <property type="match status" value="1"/>
</dbReference>
<dbReference type="GeneID" id="100371549"/>
<dbReference type="InterPro" id="IPR036259">
    <property type="entry name" value="MFS_trans_sf"/>
</dbReference>
<keyword evidence="4 5" id="KW-0472">Membrane</keyword>
<sequence length="210" mass="22845">MSKKSSITLLYYGLTFNVRNLGGNDYSNALIAGAVEILAYSTSMYYVETRLGRKLTLCISTVIAAIGTVSSAFIPQCGNTLWVMVAVYMIGKYATTTAYGVTQLYSGEIFPTTVRAIGVMSSVSLSILVSALAPQLLVLRKVWNPLPQLVFGGLSIISACLVLILPETRGRRLPSNIQEAEIFGKKQEPSEEMDTGLNVQDNNYIELKAK</sequence>
<dbReference type="Proteomes" id="UP000694865">
    <property type="component" value="Unplaced"/>
</dbReference>
<feature type="transmembrane region" description="Helical" evidence="5">
    <location>
        <begin position="80"/>
        <end position="101"/>
    </location>
</feature>
<evidence type="ECO:0000256" key="4">
    <source>
        <dbReference type="ARBA" id="ARBA00023136"/>
    </source>
</evidence>
<feature type="transmembrane region" description="Helical" evidence="5">
    <location>
        <begin position="54"/>
        <end position="74"/>
    </location>
</feature>
<name>A0ABM0GIP1_SACKO</name>
<proteinExistence type="predicted"/>
<keyword evidence="3 5" id="KW-1133">Transmembrane helix</keyword>
<keyword evidence="6" id="KW-1185">Reference proteome</keyword>
<keyword evidence="2 5" id="KW-0812">Transmembrane</keyword>
<feature type="transmembrane region" description="Helical" evidence="5">
    <location>
        <begin position="145"/>
        <end position="165"/>
    </location>
</feature>
<evidence type="ECO:0000256" key="2">
    <source>
        <dbReference type="ARBA" id="ARBA00022692"/>
    </source>
</evidence>
<evidence type="ECO:0000256" key="1">
    <source>
        <dbReference type="ARBA" id="ARBA00004141"/>
    </source>
</evidence>
<evidence type="ECO:0000256" key="5">
    <source>
        <dbReference type="SAM" id="Phobius"/>
    </source>
</evidence>
<dbReference type="Gene3D" id="1.20.1250.20">
    <property type="entry name" value="MFS general substrate transporter like domains"/>
    <property type="match status" value="1"/>
</dbReference>
<dbReference type="SUPFAM" id="SSF103473">
    <property type="entry name" value="MFS general substrate transporter"/>
    <property type="match status" value="1"/>
</dbReference>
<evidence type="ECO:0000313" key="7">
    <source>
        <dbReference type="RefSeq" id="XP_002730702.1"/>
    </source>
</evidence>
<evidence type="ECO:0000256" key="3">
    <source>
        <dbReference type="ARBA" id="ARBA00022989"/>
    </source>
</evidence>
<gene>
    <name evidence="7" type="primary">LOC100371549</name>
</gene>
<dbReference type="PANTHER" id="PTHR24064">
    <property type="entry name" value="SOLUTE CARRIER FAMILY 22 MEMBER"/>
    <property type="match status" value="1"/>
</dbReference>
<reference evidence="7" key="1">
    <citation type="submission" date="2025-08" db="UniProtKB">
        <authorList>
            <consortium name="RefSeq"/>
        </authorList>
    </citation>
    <scope>IDENTIFICATION</scope>
    <source>
        <tissue evidence="7">Testes</tissue>
    </source>
</reference>
<accession>A0ABM0GIP1</accession>
<feature type="transmembrane region" description="Helical" evidence="5">
    <location>
        <begin position="113"/>
        <end position="133"/>
    </location>
</feature>
<dbReference type="InterPro" id="IPR005828">
    <property type="entry name" value="MFS_sugar_transport-like"/>
</dbReference>
<protein>
    <submittedName>
        <fullName evidence="7">Organic cation transporter protein-like</fullName>
    </submittedName>
</protein>